<feature type="compositionally biased region" description="Basic and acidic residues" evidence="5">
    <location>
        <begin position="236"/>
        <end position="249"/>
    </location>
</feature>
<dbReference type="InterPro" id="IPR007175">
    <property type="entry name" value="Rpr2/Snm1/Rpp21"/>
</dbReference>
<feature type="compositionally biased region" description="Low complexity" evidence="5">
    <location>
        <begin position="207"/>
        <end position="219"/>
    </location>
</feature>
<feature type="region of interest" description="Disordered" evidence="5">
    <location>
        <begin position="129"/>
        <end position="259"/>
    </location>
</feature>
<evidence type="ECO:0000256" key="4">
    <source>
        <dbReference type="ARBA" id="ARBA00038402"/>
    </source>
</evidence>
<keyword evidence="1" id="KW-0819">tRNA processing</keyword>
<feature type="compositionally biased region" description="Basic residues" evidence="5">
    <location>
        <begin position="129"/>
        <end position="141"/>
    </location>
</feature>
<evidence type="ECO:0000256" key="3">
    <source>
        <dbReference type="ARBA" id="ARBA00022833"/>
    </source>
</evidence>
<name>A0ABP0SHZ4_9DINO</name>
<proteinExistence type="inferred from homology"/>
<dbReference type="PANTHER" id="PTHR14742:SF0">
    <property type="entry name" value="RIBONUCLEASE P PROTEIN SUBUNIT P21"/>
    <property type="match status" value="1"/>
</dbReference>
<dbReference type="Proteomes" id="UP001642464">
    <property type="component" value="Unassembled WGS sequence"/>
</dbReference>
<feature type="compositionally biased region" description="Basic residues" evidence="5">
    <location>
        <begin position="75"/>
        <end position="86"/>
    </location>
</feature>
<keyword evidence="3" id="KW-0862">Zinc</keyword>
<feature type="compositionally biased region" description="Basic and acidic residues" evidence="5">
    <location>
        <begin position="191"/>
        <end position="206"/>
    </location>
</feature>
<sequence>MFDLEEGQERTLRFLCEASTQYAILAPAVSRSLGRRLRTLARSAKVTLHPSTEQLFCPKCSQVYVPGCNCHVSTRLKRRKRRRKKAQAPWAPNAQTIAGAPTKRQSQTDKTERPKRFVQYSCGVCSHRRRTALPRRPKRAWQKSTASGAEAAPSSLGTVAQKKQAAASEEARNAARVAKRLKAKAKATAKAKAEARPGPEGAKDPKALAQPQPQVAALASELDKATQPEASRRKRPREDQLTRVMKQLERAGSSTGFDF</sequence>
<reference evidence="6 7" key="1">
    <citation type="submission" date="2024-02" db="EMBL/GenBank/DDBJ databases">
        <authorList>
            <person name="Chen Y."/>
            <person name="Shah S."/>
            <person name="Dougan E. K."/>
            <person name="Thang M."/>
            <person name="Chan C."/>
        </authorList>
    </citation>
    <scope>NUCLEOTIDE SEQUENCE [LARGE SCALE GENOMIC DNA]</scope>
</reference>
<comment type="similarity">
    <text evidence="4">Belongs to the eukaryotic/archaeal RNase P protein component 4 family.</text>
</comment>
<evidence type="ECO:0000256" key="2">
    <source>
        <dbReference type="ARBA" id="ARBA00022723"/>
    </source>
</evidence>
<protein>
    <submittedName>
        <fullName evidence="6">Uncharacterized protein</fullName>
    </submittedName>
</protein>
<organism evidence="6 7">
    <name type="scientific">Durusdinium trenchii</name>
    <dbReference type="NCBI Taxonomy" id="1381693"/>
    <lineage>
        <taxon>Eukaryota</taxon>
        <taxon>Sar</taxon>
        <taxon>Alveolata</taxon>
        <taxon>Dinophyceae</taxon>
        <taxon>Suessiales</taxon>
        <taxon>Symbiodiniaceae</taxon>
        <taxon>Durusdinium</taxon>
    </lineage>
</organism>
<dbReference type="PANTHER" id="PTHR14742">
    <property type="entry name" value="RIBONUCLEASE P SUBUNIT P21"/>
    <property type="match status" value="1"/>
</dbReference>
<feature type="region of interest" description="Disordered" evidence="5">
    <location>
        <begin position="75"/>
        <end position="114"/>
    </location>
</feature>
<evidence type="ECO:0000313" key="7">
    <source>
        <dbReference type="Proteomes" id="UP001642464"/>
    </source>
</evidence>
<dbReference type="Pfam" id="PF04032">
    <property type="entry name" value="Rpr2"/>
    <property type="match status" value="1"/>
</dbReference>
<evidence type="ECO:0000256" key="5">
    <source>
        <dbReference type="SAM" id="MobiDB-lite"/>
    </source>
</evidence>
<keyword evidence="7" id="KW-1185">Reference proteome</keyword>
<comment type="caution">
    <text evidence="6">The sequence shown here is derived from an EMBL/GenBank/DDBJ whole genome shotgun (WGS) entry which is preliminary data.</text>
</comment>
<accession>A0ABP0SHZ4</accession>
<gene>
    <name evidence="6" type="ORF">SCF082_LOCUS51883</name>
</gene>
<evidence type="ECO:0000313" key="6">
    <source>
        <dbReference type="EMBL" id="CAK9111855.1"/>
    </source>
</evidence>
<dbReference type="EMBL" id="CAXAMM010043807">
    <property type="protein sequence ID" value="CAK9111855.1"/>
    <property type="molecule type" value="Genomic_DNA"/>
</dbReference>
<keyword evidence="2" id="KW-0479">Metal-binding</keyword>
<feature type="compositionally biased region" description="Basic residues" evidence="5">
    <location>
        <begin position="177"/>
        <end position="189"/>
    </location>
</feature>
<evidence type="ECO:0000256" key="1">
    <source>
        <dbReference type="ARBA" id="ARBA00022694"/>
    </source>
</evidence>